<protein>
    <submittedName>
        <fullName evidence="2">Uncharacterized protein</fullName>
    </submittedName>
</protein>
<organism evidence="2 3">
    <name type="scientific">Moelleriella libera RCEF 2490</name>
    <dbReference type="NCBI Taxonomy" id="1081109"/>
    <lineage>
        <taxon>Eukaryota</taxon>
        <taxon>Fungi</taxon>
        <taxon>Dikarya</taxon>
        <taxon>Ascomycota</taxon>
        <taxon>Pezizomycotina</taxon>
        <taxon>Sordariomycetes</taxon>
        <taxon>Hypocreomycetidae</taxon>
        <taxon>Hypocreales</taxon>
        <taxon>Clavicipitaceae</taxon>
        <taxon>Moelleriella</taxon>
    </lineage>
</organism>
<evidence type="ECO:0000313" key="3">
    <source>
        <dbReference type="Proteomes" id="UP000078544"/>
    </source>
</evidence>
<accession>A0A166VCP1</accession>
<reference evidence="2 3" key="1">
    <citation type="journal article" date="2016" name="Genome Biol. Evol.">
        <title>Divergent and convergent evolution of fungal pathogenicity.</title>
        <authorList>
            <person name="Shang Y."/>
            <person name="Xiao G."/>
            <person name="Zheng P."/>
            <person name="Cen K."/>
            <person name="Zhan S."/>
            <person name="Wang C."/>
        </authorList>
    </citation>
    <scope>NUCLEOTIDE SEQUENCE [LARGE SCALE GENOMIC DNA]</scope>
    <source>
        <strain evidence="2 3">RCEF 2490</strain>
    </source>
</reference>
<keyword evidence="3" id="KW-1185">Reference proteome</keyword>
<dbReference type="Proteomes" id="UP000078544">
    <property type="component" value="Unassembled WGS sequence"/>
</dbReference>
<name>A0A166VCP1_9HYPO</name>
<dbReference type="AlphaFoldDB" id="A0A166VCP1"/>
<feature type="region of interest" description="Disordered" evidence="1">
    <location>
        <begin position="68"/>
        <end position="97"/>
    </location>
</feature>
<evidence type="ECO:0000256" key="1">
    <source>
        <dbReference type="SAM" id="MobiDB-lite"/>
    </source>
</evidence>
<comment type="caution">
    <text evidence="2">The sequence shown here is derived from an EMBL/GenBank/DDBJ whole genome shotgun (WGS) entry which is preliminary data.</text>
</comment>
<dbReference type="EMBL" id="AZGY01000001">
    <property type="protein sequence ID" value="OAA33518.1"/>
    <property type="molecule type" value="Genomic_DNA"/>
</dbReference>
<proteinExistence type="predicted"/>
<gene>
    <name evidence="2" type="ORF">AAL_00983</name>
</gene>
<sequence>MGLQGPGTIEVVGADADNEGIQAMPITRDASITASILTTQTRTAPGCGDPPAITLQTEEPISDIVRESLTISPSESGENGKAGLLYESRADEAPESSASSHAAWTAVVIMMFIALQTVCMVL</sequence>
<evidence type="ECO:0000313" key="2">
    <source>
        <dbReference type="EMBL" id="OAA33518.1"/>
    </source>
</evidence>